<evidence type="ECO:0000256" key="1">
    <source>
        <dbReference type="SAM" id="MobiDB-lite"/>
    </source>
</evidence>
<accession>A0ABS3XD92</accession>
<evidence type="ECO:0000313" key="2">
    <source>
        <dbReference type="EMBL" id="MBO8193345.1"/>
    </source>
</evidence>
<gene>
    <name evidence="2" type="ORF">ITI46_16980</name>
</gene>
<dbReference type="EMBL" id="JADKMA010000078">
    <property type="protein sequence ID" value="MBO8193345.1"/>
    <property type="molecule type" value="Genomic_DNA"/>
</dbReference>
<reference evidence="2 3" key="1">
    <citation type="submission" date="2020-11" db="EMBL/GenBank/DDBJ databases">
        <title>Streptomyces spirodelae sp. nov., isolated from duckweed.</title>
        <authorList>
            <person name="Saimee Y."/>
            <person name="Duangmal K."/>
        </authorList>
    </citation>
    <scope>NUCLEOTIDE SEQUENCE [LARGE SCALE GENOMIC DNA]</scope>
    <source>
        <strain evidence="2 3">S16-07</strain>
    </source>
</reference>
<proteinExistence type="predicted"/>
<sequence>MASLFDRLAREEAAVRGEVAMLHQRLEEAEERLRHLTITRKTLESLPEDEAEVPDGPEGEKPEEPEEPPVTEKAAQSELEALPGSAGPLEWEEGRRRMLSLLATAKRAMKAKAIAEAVGEDVTTPARVETTRARLKRLVEEGQVIEEPVGSFAIATGTRGESAVVG</sequence>
<feature type="region of interest" description="Disordered" evidence="1">
    <location>
        <begin position="39"/>
        <end position="91"/>
    </location>
</feature>
<evidence type="ECO:0000313" key="3">
    <source>
        <dbReference type="Proteomes" id="UP001519064"/>
    </source>
</evidence>
<dbReference type="Proteomes" id="UP001519064">
    <property type="component" value="Unassembled WGS sequence"/>
</dbReference>
<comment type="caution">
    <text evidence="2">The sequence shown here is derived from an EMBL/GenBank/DDBJ whole genome shotgun (WGS) entry which is preliminary data.</text>
</comment>
<organism evidence="2 3">
    <name type="scientific">Streptomyces oryzae</name>
    <dbReference type="NCBI Taxonomy" id="1434886"/>
    <lineage>
        <taxon>Bacteria</taxon>
        <taxon>Bacillati</taxon>
        <taxon>Actinomycetota</taxon>
        <taxon>Actinomycetes</taxon>
        <taxon>Kitasatosporales</taxon>
        <taxon>Streptomycetaceae</taxon>
        <taxon>Streptomyces</taxon>
    </lineage>
</organism>
<feature type="compositionally biased region" description="Acidic residues" evidence="1">
    <location>
        <begin position="46"/>
        <end position="69"/>
    </location>
</feature>
<dbReference type="RefSeq" id="WP_209240403.1">
    <property type="nucleotide sequence ID" value="NZ_JADKMA010000078.1"/>
</dbReference>
<name>A0ABS3XD92_9ACTN</name>
<protein>
    <submittedName>
        <fullName evidence="2">Uncharacterized protein</fullName>
    </submittedName>
</protein>
<keyword evidence="3" id="KW-1185">Reference proteome</keyword>